<evidence type="ECO:0000259" key="1">
    <source>
        <dbReference type="Pfam" id="PF04451"/>
    </source>
</evidence>
<dbReference type="InterPro" id="IPR016112">
    <property type="entry name" value="VP_dsDNA_II"/>
</dbReference>
<proteinExistence type="predicted"/>
<feature type="domain" description="Major capsid protein N-terminal" evidence="2">
    <location>
        <begin position="32"/>
        <end position="216"/>
    </location>
</feature>
<feature type="domain" description="Major capsid protein C-terminal" evidence="1">
    <location>
        <begin position="328"/>
        <end position="498"/>
    </location>
</feature>
<sequence>MSVPDLFKLVARGLQDTRLQPKQRSLADISQYITVYKASTRWAAQFVRVDFDTNPDFGLQASVTLPRKYDFIHRIILTVVLPDIYTVQTAASTAATAAGATFLGPFFNWTNSVGHALIASIDLEIGGTRVASLDGRLLEVLDEFYEGPEKLLAKNVMIGRSDTYSVQSTVGPILHIPLPFWFCQHLAQSLPIEALSVDTVRLQINFNPVSSIYYTTARGTGSDFTVYSATPKMTMPPLEGAQFYQSNAAASLLYNLSDSTPQFGIKGSVIPSISIPSKLSMVDCYLLTEYISIDEYETVNLRSADLEYKVPLYNAVAPEDTRGQQVLRVPITYNNPTQDILWYFHNPNADAFNQPFLATRDLSGSSVGTVPWLSDGTGFAYSYSEPLAGVSFTFNGVQRFSHSEPSLFRSLLPLIHYRKAPRFWRYYYLYTFSHGAGAWDDMELGNPYQPKGLANFDKILRKEMVFNLQEDRFGAYPNLRLYLWTTTWNILRIYGGRGAFLFAI</sequence>
<reference evidence="3" key="1">
    <citation type="journal article" date="2020" name="Nature">
        <title>Giant virus diversity and host interactions through global metagenomics.</title>
        <authorList>
            <person name="Schulz F."/>
            <person name="Roux S."/>
            <person name="Paez-Espino D."/>
            <person name="Jungbluth S."/>
            <person name="Walsh D.A."/>
            <person name="Denef V.J."/>
            <person name="McMahon K.D."/>
            <person name="Konstantinidis K.T."/>
            <person name="Eloe-Fadrosh E.A."/>
            <person name="Kyrpides N.C."/>
            <person name="Woyke T."/>
        </authorList>
    </citation>
    <scope>NUCLEOTIDE SEQUENCE</scope>
    <source>
        <strain evidence="3">GVMAG-M-3300013006-15</strain>
    </source>
</reference>
<organism evidence="3">
    <name type="scientific">viral metagenome</name>
    <dbReference type="NCBI Taxonomy" id="1070528"/>
    <lineage>
        <taxon>unclassified sequences</taxon>
        <taxon>metagenomes</taxon>
        <taxon>organismal metagenomes</taxon>
    </lineage>
</organism>
<evidence type="ECO:0008006" key="4">
    <source>
        <dbReference type="Google" id="ProtNLM"/>
    </source>
</evidence>
<protein>
    <recommendedName>
        <fullName evidence="4">Major capsid protein N-terminal domain-containing protein</fullName>
    </recommendedName>
</protein>
<dbReference type="GO" id="GO:0005198">
    <property type="term" value="F:structural molecule activity"/>
    <property type="evidence" value="ECO:0007669"/>
    <property type="project" value="InterPro"/>
</dbReference>
<dbReference type="Gene3D" id="2.70.9.10">
    <property type="entry name" value="Adenovirus Type 2 Hexon, domain 4"/>
    <property type="match status" value="1"/>
</dbReference>
<dbReference type="InterPro" id="IPR007542">
    <property type="entry name" value="MCP_C"/>
</dbReference>
<dbReference type="InterPro" id="IPR031654">
    <property type="entry name" value="Capsid_N"/>
</dbReference>
<dbReference type="Pfam" id="PF16903">
    <property type="entry name" value="Capsid_N"/>
    <property type="match status" value="1"/>
</dbReference>
<evidence type="ECO:0000313" key="3">
    <source>
        <dbReference type="EMBL" id="QHS91609.1"/>
    </source>
</evidence>
<name>A0A6C0BJ77_9ZZZZ</name>
<dbReference type="InterPro" id="IPR038519">
    <property type="entry name" value="MCP_C_sf"/>
</dbReference>
<accession>A0A6C0BJ77</accession>
<dbReference type="Gene3D" id="2.70.9.20">
    <property type="entry name" value="Major capsid protein Vp54"/>
    <property type="match status" value="1"/>
</dbReference>
<dbReference type="Pfam" id="PF04451">
    <property type="entry name" value="Capsid_NCLDV"/>
    <property type="match status" value="1"/>
</dbReference>
<dbReference type="SUPFAM" id="SSF49749">
    <property type="entry name" value="Group II dsDNA viruses VP"/>
    <property type="match status" value="2"/>
</dbReference>
<evidence type="ECO:0000259" key="2">
    <source>
        <dbReference type="Pfam" id="PF16903"/>
    </source>
</evidence>
<dbReference type="AlphaFoldDB" id="A0A6C0BJ77"/>
<dbReference type="EMBL" id="MN739162">
    <property type="protein sequence ID" value="QHS91609.1"/>
    <property type="molecule type" value="Genomic_DNA"/>
</dbReference>